<dbReference type="SUPFAM" id="SSF56219">
    <property type="entry name" value="DNase I-like"/>
    <property type="match status" value="1"/>
</dbReference>
<protein>
    <recommendedName>
        <fullName evidence="2">Endonuclease/exonuclease/phosphatase domain-containing protein</fullName>
    </recommendedName>
</protein>
<proteinExistence type="predicted"/>
<sequence length="399" mass="46049">MNIFLYKRYRKIHKTADGILYVLYKKDKIYIAKYFKKNGVVKKEHKHLIQQKSKKVGGVNEEKKVAVCLLNVYSWNGYNTRRSNFIDKFKVLIEDKQVDLLLTQEDQHDIKYDTSESVKAYSLKEEKDTKRFVFNMCISTSLQFCKGIVPRNAIIIKDTRFGITIANLHLEGGRFVDTELDDATFKIYLDIKLELLRKVLNERPNIISGDFNSVFCEDPELLIQMYYDQIAYYDVSCSKKATSSSFPSEDDDDTEGSLTAEESGLQKNLGVYLIQKCPNNCGDKGKATLSKDQIISWNNAPFELLQKADYEYIQPKNIKTGEKINPTNSRGNNVIDHFWVHKLLRGKYAFSTEIYDGFGEIKDNLYGDMTDHKPLILTIKRKDAKQGTHLSKRQKVGSK</sequence>
<evidence type="ECO:0000313" key="1">
    <source>
        <dbReference type="EMBL" id="QHT89705.1"/>
    </source>
</evidence>
<accession>A0A6C0IBD0</accession>
<organism evidence="1">
    <name type="scientific">viral metagenome</name>
    <dbReference type="NCBI Taxonomy" id="1070528"/>
    <lineage>
        <taxon>unclassified sequences</taxon>
        <taxon>metagenomes</taxon>
        <taxon>organismal metagenomes</taxon>
    </lineage>
</organism>
<name>A0A6C0IBD0_9ZZZZ</name>
<reference evidence="1" key="1">
    <citation type="journal article" date="2020" name="Nature">
        <title>Giant virus diversity and host interactions through global metagenomics.</title>
        <authorList>
            <person name="Schulz F."/>
            <person name="Roux S."/>
            <person name="Paez-Espino D."/>
            <person name="Jungbluth S."/>
            <person name="Walsh D.A."/>
            <person name="Denef V.J."/>
            <person name="McMahon K.D."/>
            <person name="Konstantinidis K.T."/>
            <person name="Eloe-Fadrosh E.A."/>
            <person name="Kyrpides N.C."/>
            <person name="Woyke T."/>
        </authorList>
    </citation>
    <scope>NUCLEOTIDE SEQUENCE</scope>
    <source>
        <strain evidence="1">GVMAG-M-3300023184-60</strain>
    </source>
</reference>
<evidence type="ECO:0008006" key="2">
    <source>
        <dbReference type="Google" id="ProtNLM"/>
    </source>
</evidence>
<dbReference type="EMBL" id="MN740150">
    <property type="protein sequence ID" value="QHT89705.1"/>
    <property type="molecule type" value="Genomic_DNA"/>
</dbReference>
<dbReference type="InterPro" id="IPR036691">
    <property type="entry name" value="Endo/exonu/phosph_ase_sf"/>
</dbReference>
<dbReference type="AlphaFoldDB" id="A0A6C0IBD0"/>